<dbReference type="KEGG" id="cbot:ATE48_07735"/>
<keyword evidence="2" id="KW-1185">Reference proteome</keyword>
<dbReference type="InParanoid" id="A0A1B1AGY4"/>
<evidence type="ECO:0000313" key="1">
    <source>
        <dbReference type="EMBL" id="ANP45822.1"/>
    </source>
</evidence>
<evidence type="ECO:0000313" key="2">
    <source>
        <dbReference type="Proteomes" id="UP000092498"/>
    </source>
</evidence>
<name>A0A1B1AGY4_9PROT</name>
<protein>
    <submittedName>
        <fullName evidence="1">Uncharacterized protein</fullName>
    </submittedName>
</protein>
<proteinExistence type="predicted"/>
<reference evidence="1 2" key="1">
    <citation type="submission" date="2015-11" db="EMBL/GenBank/DDBJ databases">
        <title>Whole-Genome Sequence of Candidatus Oderbacter manganicum from the National Park Lower Oder Valley, Germany.</title>
        <authorList>
            <person name="Braun B."/>
            <person name="Liere K."/>
            <person name="Szewzyk U."/>
        </authorList>
    </citation>
    <scope>NUCLEOTIDE SEQUENCE [LARGE SCALE GENOMIC DNA]</scope>
    <source>
        <strain evidence="1 2">OTSz_A_272</strain>
    </source>
</reference>
<organism evidence="1 2">
    <name type="scientific">Candidatus Viadribacter manganicus</name>
    <dbReference type="NCBI Taxonomy" id="1759059"/>
    <lineage>
        <taxon>Bacteria</taxon>
        <taxon>Pseudomonadati</taxon>
        <taxon>Pseudomonadota</taxon>
        <taxon>Alphaproteobacteria</taxon>
        <taxon>Hyphomonadales</taxon>
        <taxon>Hyphomonadaceae</taxon>
        <taxon>Candidatus Viadribacter</taxon>
    </lineage>
</organism>
<dbReference type="RefSeq" id="WP_066769786.1">
    <property type="nucleotide sequence ID" value="NZ_CP013244.1"/>
</dbReference>
<accession>A0A1B1AGY4</accession>
<dbReference type="Proteomes" id="UP000092498">
    <property type="component" value="Chromosome"/>
</dbReference>
<gene>
    <name evidence="1" type="ORF">ATE48_07735</name>
</gene>
<dbReference type="AlphaFoldDB" id="A0A1B1AGY4"/>
<dbReference type="EMBL" id="CP013244">
    <property type="protein sequence ID" value="ANP45822.1"/>
    <property type="molecule type" value="Genomic_DNA"/>
</dbReference>
<dbReference type="OrthoDB" id="9843654at2"/>
<sequence>MLAILFAQAVVNVPAISPAELFGAPANPSHLSLVVADTVSETDPQKLCPQANCTSLFLGRYENARTLAGVALPTQFAARVEMGSPWNMRYRLALIVEQRPGMEPLVRAMAGFNQNTSEACFDVRETEALRWQPEAPEIVRQNAVMCVNENG</sequence>